<feature type="domain" description="Zn(2)-C6 fungal-type" evidence="6">
    <location>
        <begin position="19"/>
        <end position="52"/>
    </location>
</feature>
<dbReference type="AlphaFoldDB" id="A0A443HHJ1"/>
<evidence type="ECO:0000313" key="7">
    <source>
        <dbReference type="EMBL" id="RWQ91302.1"/>
    </source>
</evidence>
<feature type="compositionally biased region" description="Polar residues" evidence="5">
    <location>
        <begin position="171"/>
        <end position="185"/>
    </location>
</feature>
<dbReference type="InterPro" id="IPR001138">
    <property type="entry name" value="Zn2Cys6_DnaBD"/>
</dbReference>
<name>A0A443HHJ1_BYSSP</name>
<dbReference type="STRING" id="264951.A0A443HHJ1"/>
<feature type="region of interest" description="Disordered" evidence="5">
    <location>
        <begin position="165"/>
        <end position="190"/>
    </location>
</feature>
<dbReference type="GO" id="GO:0000981">
    <property type="term" value="F:DNA-binding transcription factor activity, RNA polymerase II-specific"/>
    <property type="evidence" value="ECO:0007669"/>
    <property type="project" value="InterPro"/>
</dbReference>
<dbReference type="InterPro" id="IPR036864">
    <property type="entry name" value="Zn2-C6_fun-type_DNA-bd_sf"/>
</dbReference>
<protein>
    <recommendedName>
        <fullName evidence="6">Zn(2)-C6 fungal-type domain-containing protein</fullName>
    </recommendedName>
</protein>
<evidence type="ECO:0000256" key="1">
    <source>
        <dbReference type="ARBA" id="ARBA00023015"/>
    </source>
</evidence>
<sequence>MTKSREIRPLRWIRRAPGACRRCRKRKIRCDASIHGQPCSNCRLDGRDDCEIYVKNIRRRFRPSARCPWPHPESAQYHDRDVPSTASENPLRWHISFPHIYQMEATRAEKDRGNEDNRNIFGLEPMVLLNPDLFDSEDRNRSEKNMPDTRHMGIHDLIGIEERSNAAAGQEPNSPSTMRHTLNGQTKHHDAVTSSVNLDFLDIKHLSR</sequence>
<evidence type="ECO:0000256" key="4">
    <source>
        <dbReference type="ARBA" id="ARBA00023242"/>
    </source>
</evidence>
<keyword evidence="1" id="KW-0805">Transcription regulation</keyword>
<dbReference type="SUPFAM" id="SSF57701">
    <property type="entry name" value="Zn2/Cys6 DNA-binding domain"/>
    <property type="match status" value="1"/>
</dbReference>
<evidence type="ECO:0000259" key="6">
    <source>
        <dbReference type="PROSITE" id="PS50048"/>
    </source>
</evidence>
<dbReference type="PANTHER" id="PTHR47425:SF2">
    <property type="entry name" value="FARB-RELATED"/>
    <property type="match status" value="1"/>
</dbReference>
<evidence type="ECO:0000256" key="5">
    <source>
        <dbReference type="SAM" id="MobiDB-lite"/>
    </source>
</evidence>
<proteinExistence type="predicted"/>
<evidence type="ECO:0000313" key="8">
    <source>
        <dbReference type="Proteomes" id="UP000283841"/>
    </source>
</evidence>
<dbReference type="SMART" id="SM00066">
    <property type="entry name" value="GAL4"/>
    <property type="match status" value="1"/>
</dbReference>
<dbReference type="InterPro" id="IPR052761">
    <property type="entry name" value="Fungal_Detox/Toxin_TFs"/>
</dbReference>
<dbReference type="Pfam" id="PF00172">
    <property type="entry name" value="Zn_clus"/>
    <property type="match status" value="1"/>
</dbReference>
<dbReference type="Gene3D" id="4.10.240.10">
    <property type="entry name" value="Zn(2)-C6 fungal-type DNA-binding domain"/>
    <property type="match status" value="1"/>
</dbReference>
<dbReference type="PANTHER" id="PTHR47425">
    <property type="entry name" value="FARB-RELATED"/>
    <property type="match status" value="1"/>
</dbReference>
<keyword evidence="3" id="KW-0804">Transcription</keyword>
<evidence type="ECO:0000256" key="2">
    <source>
        <dbReference type="ARBA" id="ARBA00023125"/>
    </source>
</evidence>
<dbReference type="GeneID" id="39595272"/>
<dbReference type="Proteomes" id="UP000283841">
    <property type="component" value="Unassembled WGS sequence"/>
</dbReference>
<keyword evidence="4" id="KW-0539">Nucleus</keyword>
<dbReference type="EMBL" id="RCNU01000023">
    <property type="protein sequence ID" value="RWQ91302.1"/>
    <property type="molecule type" value="Genomic_DNA"/>
</dbReference>
<evidence type="ECO:0000256" key="3">
    <source>
        <dbReference type="ARBA" id="ARBA00023163"/>
    </source>
</evidence>
<dbReference type="PROSITE" id="PS50048">
    <property type="entry name" value="ZN2_CY6_FUNGAL_2"/>
    <property type="match status" value="1"/>
</dbReference>
<keyword evidence="8" id="KW-1185">Reference proteome</keyword>
<dbReference type="PROSITE" id="PS00463">
    <property type="entry name" value="ZN2_CY6_FUNGAL_1"/>
    <property type="match status" value="1"/>
</dbReference>
<keyword evidence="2" id="KW-0238">DNA-binding</keyword>
<organism evidence="7 8">
    <name type="scientific">Byssochlamys spectabilis</name>
    <name type="common">Paecilomyces variotii</name>
    <dbReference type="NCBI Taxonomy" id="264951"/>
    <lineage>
        <taxon>Eukaryota</taxon>
        <taxon>Fungi</taxon>
        <taxon>Dikarya</taxon>
        <taxon>Ascomycota</taxon>
        <taxon>Pezizomycotina</taxon>
        <taxon>Eurotiomycetes</taxon>
        <taxon>Eurotiomycetidae</taxon>
        <taxon>Eurotiales</taxon>
        <taxon>Thermoascaceae</taxon>
        <taxon>Paecilomyces</taxon>
    </lineage>
</organism>
<accession>A0A443HHJ1</accession>
<dbReference type="VEuPathDB" id="FungiDB:C8Q69DRAFT_192891"/>
<gene>
    <name evidence="7" type="ORF">C8Q69DRAFT_192891</name>
</gene>
<reference evidence="7 8" key="1">
    <citation type="journal article" date="2018" name="Front. Microbiol.">
        <title>Genomic and genetic insights into a cosmopolitan fungus, Paecilomyces variotii (Eurotiales).</title>
        <authorList>
            <person name="Urquhart A.S."/>
            <person name="Mondo S.J."/>
            <person name="Makela M.R."/>
            <person name="Hane J.K."/>
            <person name="Wiebenga A."/>
            <person name="He G."/>
            <person name="Mihaltcheva S."/>
            <person name="Pangilinan J."/>
            <person name="Lipzen A."/>
            <person name="Barry K."/>
            <person name="de Vries R.P."/>
            <person name="Grigoriev I.V."/>
            <person name="Idnurm A."/>
        </authorList>
    </citation>
    <scope>NUCLEOTIDE SEQUENCE [LARGE SCALE GENOMIC DNA]</scope>
    <source>
        <strain evidence="7 8">CBS 101075</strain>
    </source>
</reference>
<dbReference type="RefSeq" id="XP_028480947.1">
    <property type="nucleotide sequence ID" value="XM_028625995.1"/>
</dbReference>
<dbReference type="GO" id="GO:0003677">
    <property type="term" value="F:DNA binding"/>
    <property type="evidence" value="ECO:0007669"/>
    <property type="project" value="UniProtKB-KW"/>
</dbReference>
<comment type="caution">
    <text evidence="7">The sequence shown here is derived from an EMBL/GenBank/DDBJ whole genome shotgun (WGS) entry which is preliminary data.</text>
</comment>
<dbReference type="GO" id="GO:0008270">
    <property type="term" value="F:zinc ion binding"/>
    <property type="evidence" value="ECO:0007669"/>
    <property type="project" value="InterPro"/>
</dbReference>